<dbReference type="InterPro" id="IPR043504">
    <property type="entry name" value="Peptidase_S1_PA_chymotrypsin"/>
</dbReference>
<evidence type="ECO:0000313" key="3">
    <source>
        <dbReference type="EMBL" id="MDR6212923.1"/>
    </source>
</evidence>
<gene>
    <name evidence="3" type="ORF">QE399_000612</name>
</gene>
<feature type="domain" description="DUF5648" evidence="2">
    <location>
        <begin position="515"/>
        <end position="654"/>
    </location>
</feature>
<sequence>MWRRARNKWCRGVGTSLLAAALLTACGGGNDEGGSAPAAGSGTASVRPQVTQVEPYEQPATALQDVVRTKVRSLTAAEQIQPARIALGPWGQTKVDSSPSSSTPGAFVPMQIGAARAVAATATANDMQRQLQWRPSVAGGLVAAVSVDAEGAHGLRLGLLVTQLPGSAIVRVYSQFRPTVVQELSGQEVLQIIDRNLQSGNTTDAARTWWTPDTGGSETTLEIELPTGTPASALQVAIPLVSHMFVDLSRYQDGDLVTKEVGDSNSCELDVMCYSESNSMRNAVARMTFVQDGSGYLCTGTLINDSSSSGTPYFLTANHCISSQTVASTLQTDWFFRASSCNSLFAAGNTVRRTGGATLLYATSATDTSFMRLNDTPPAGAVFAGWKASGSALNSTAIGVHHPKGDLLKISFGQISATLNCQSSGGTGISCSMASGLQGSYYYVSWSRGTTEGGSSGSGLFQGNYLIGTLYGGSSAVSCSKSTASSYGRFDLPYQSALSQWLAPAGPLSAPRNAVYRFYNQASGAHFFTASAQERDNVLSTLPSFNYEGVAFYVYGSPTVGQASVFRFYNTQTGTHFYTISPDERDYVQGTLPSFQYEGMSWYAQTVANSSSIPIYRFYNQRTGVHFYTVSASERDFVIANYATFKYEGIAYNAWSSSL</sequence>
<proteinExistence type="predicted"/>
<evidence type="ECO:0000313" key="4">
    <source>
        <dbReference type="Proteomes" id="UP001267710"/>
    </source>
</evidence>
<keyword evidence="3" id="KW-0378">Hydrolase</keyword>
<dbReference type="InterPro" id="IPR009003">
    <property type="entry name" value="Peptidase_S1_PA"/>
</dbReference>
<dbReference type="Pfam" id="PF18885">
    <property type="entry name" value="DUF5648"/>
    <property type="match status" value="1"/>
</dbReference>
<dbReference type="Proteomes" id="UP001267710">
    <property type="component" value="Unassembled WGS sequence"/>
</dbReference>
<dbReference type="Pfam" id="PF13365">
    <property type="entry name" value="Trypsin_2"/>
    <property type="match status" value="1"/>
</dbReference>
<dbReference type="InterPro" id="IPR043708">
    <property type="entry name" value="DUF5648"/>
</dbReference>
<dbReference type="SUPFAM" id="SSF50494">
    <property type="entry name" value="Trypsin-like serine proteases"/>
    <property type="match status" value="1"/>
</dbReference>
<keyword evidence="1" id="KW-0732">Signal</keyword>
<keyword evidence="4" id="KW-1185">Reference proteome</keyword>
<evidence type="ECO:0000256" key="1">
    <source>
        <dbReference type="SAM" id="SignalP"/>
    </source>
</evidence>
<dbReference type="EC" id="3.4.21.50" evidence="3"/>
<feature type="chain" id="PRO_5045134819" evidence="1">
    <location>
        <begin position="26"/>
        <end position="659"/>
    </location>
</feature>
<dbReference type="PANTHER" id="PTHR36234">
    <property type="entry name" value="LYSYL ENDOPEPTIDASE"/>
    <property type="match status" value="1"/>
</dbReference>
<dbReference type="EMBL" id="JAVIZX010000001">
    <property type="protein sequence ID" value="MDR6212923.1"/>
    <property type="molecule type" value="Genomic_DNA"/>
</dbReference>
<dbReference type="GO" id="GO:0016787">
    <property type="term" value="F:hydrolase activity"/>
    <property type="evidence" value="ECO:0007669"/>
    <property type="project" value="UniProtKB-KW"/>
</dbReference>
<feature type="signal peptide" evidence="1">
    <location>
        <begin position="1"/>
        <end position="25"/>
    </location>
</feature>
<dbReference type="PANTHER" id="PTHR36234:SF5">
    <property type="entry name" value="LYSYL ENDOPEPTIDASE"/>
    <property type="match status" value="1"/>
</dbReference>
<accession>A0ABU1I914</accession>
<evidence type="ECO:0000259" key="2">
    <source>
        <dbReference type="Pfam" id="PF18885"/>
    </source>
</evidence>
<name>A0ABU1I914_9BURK</name>
<organism evidence="3 4">
    <name type="scientific">Paracidovorax wautersii</name>
    <dbReference type="NCBI Taxonomy" id="1177982"/>
    <lineage>
        <taxon>Bacteria</taxon>
        <taxon>Pseudomonadati</taxon>
        <taxon>Pseudomonadota</taxon>
        <taxon>Betaproteobacteria</taxon>
        <taxon>Burkholderiales</taxon>
        <taxon>Comamonadaceae</taxon>
        <taxon>Paracidovorax</taxon>
    </lineage>
</organism>
<dbReference type="Gene3D" id="2.40.10.10">
    <property type="entry name" value="Trypsin-like serine proteases"/>
    <property type="match status" value="2"/>
</dbReference>
<protein>
    <submittedName>
        <fullName evidence="3">Lysyl endopeptidase</fullName>
        <ecNumber evidence="3">3.4.21.50</ecNumber>
    </submittedName>
</protein>
<reference evidence="3 4" key="1">
    <citation type="submission" date="2023-08" db="EMBL/GenBank/DDBJ databases">
        <title>Functional and genomic diversity of the sorghum phyllosphere microbiome.</title>
        <authorList>
            <person name="Shade A."/>
        </authorList>
    </citation>
    <scope>NUCLEOTIDE SEQUENCE [LARGE SCALE GENOMIC DNA]</scope>
    <source>
        <strain evidence="3 4">SORGH_AS_0335</strain>
    </source>
</reference>
<dbReference type="PROSITE" id="PS51257">
    <property type="entry name" value="PROKAR_LIPOPROTEIN"/>
    <property type="match status" value="1"/>
</dbReference>
<comment type="caution">
    <text evidence="3">The sequence shown here is derived from an EMBL/GenBank/DDBJ whole genome shotgun (WGS) entry which is preliminary data.</text>
</comment>